<name>A0A3N0XPE9_ANAGA</name>
<gene>
    <name evidence="2" type="ORF">DPX16_0078</name>
</gene>
<feature type="compositionally biased region" description="Basic residues" evidence="1">
    <location>
        <begin position="87"/>
        <end position="97"/>
    </location>
</feature>
<feature type="region of interest" description="Disordered" evidence="1">
    <location>
        <begin position="51"/>
        <end position="97"/>
    </location>
</feature>
<organism evidence="2 3">
    <name type="scientific">Anabarilius grahami</name>
    <name type="common">Kanglang fish</name>
    <name type="synonym">Barilius grahami</name>
    <dbReference type="NCBI Taxonomy" id="495550"/>
    <lineage>
        <taxon>Eukaryota</taxon>
        <taxon>Metazoa</taxon>
        <taxon>Chordata</taxon>
        <taxon>Craniata</taxon>
        <taxon>Vertebrata</taxon>
        <taxon>Euteleostomi</taxon>
        <taxon>Actinopterygii</taxon>
        <taxon>Neopterygii</taxon>
        <taxon>Teleostei</taxon>
        <taxon>Ostariophysi</taxon>
        <taxon>Cypriniformes</taxon>
        <taxon>Xenocyprididae</taxon>
        <taxon>Xenocypridinae</taxon>
        <taxon>Xenocypridinae incertae sedis</taxon>
        <taxon>Anabarilius</taxon>
    </lineage>
</organism>
<protein>
    <submittedName>
        <fullName evidence="2">Uncharacterized protein</fullName>
    </submittedName>
</protein>
<evidence type="ECO:0000313" key="3">
    <source>
        <dbReference type="Proteomes" id="UP000281406"/>
    </source>
</evidence>
<comment type="caution">
    <text evidence="2">The sequence shown here is derived from an EMBL/GenBank/DDBJ whole genome shotgun (WGS) entry which is preliminary data.</text>
</comment>
<evidence type="ECO:0000256" key="1">
    <source>
        <dbReference type="SAM" id="MobiDB-lite"/>
    </source>
</evidence>
<accession>A0A3N0XPE9</accession>
<proteinExistence type="predicted"/>
<sequence length="97" mass="10673">MAKSGYTREEAIEFIFDDTWEEAERDSSDPESAYSDVEEVYAAGVDPDVDCVASEEANGPSTSSTTTPQRGRGRSRSHSRGSSCSHGRMRNHVAFHQ</sequence>
<feature type="compositionally biased region" description="Polar residues" evidence="1">
    <location>
        <begin position="59"/>
        <end position="69"/>
    </location>
</feature>
<reference evidence="2 3" key="1">
    <citation type="submission" date="2018-10" db="EMBL/GenBank/DDBJ databases">
        <title>Genome assembly for a Yunnan-Guizhou Plateau 3E fish, Anabarilius grahami (Regan), and its evolutionary and genetic applications.</title>
        <authorList>
            <person name="Jiang W."/>
        </authorList>
    </citation>
    <scope>NUCLEOTIDE SEQUENCE [LARGE SCALE GENOMIC DNA]</scope>
    <source>
        <strain evidence="2">AG-KIZ</strain>
        <tissue evidence="2">Muscle</tissue>
    </source>
</reference>
<dbReference type="AlphaFoldDB" id="A0A3N0XPE9"/>
<dbReference type="EMBL" id="RJVU01066984">
    <property type="protein sequence ID" value="ROI87633.1"/>
    <property type="molecule type" value="Genomic_DNA"/>
</dbReference>
<keyword evidence="3" id="KW-1185">Reference proteome</keyword>
<evidence type="ECO:0000313" key="2">
    <source>
        <dbReference type="EMBL" id="ROI87633.1"/>
    </source>
</evidence>
<dbReference type="Proteomes" id="UP000281406">
    <property type="component" value="Unassembled WGS sequence"/>
</dbReference>